<dbReference type="InterPro" id="IPR036278">
    <property type="entry name" value="Sialidase_sf"/>
</dbReference>
<dbReference type="Pfam" id="PF13088">
    <property type="entry name" value="BNR_2"/>
    <property type="match status" value="1"/>
</dbReference>
<dbReference type="Gene3D" id="2.120.10.10">
    <property type="match status" value="1"/>
</dbReference>
<dbReference type="GO" id="GO:0006689">
    <property type="term" value="P:ganglioside catabolic process"/>
    <property type="evidence" value="ECO:0007669"/>
    <property type="project" value="TreeGrafter"/>
</dbReference>
<comment type="caution">
    <text evidence="5">The sequence shown here is derived from an EMBL/GenBank/DDBJ whole genome shotgun (WGS) entry which is preliminary data.</text>
</comment>
<dbReference type="GO" id="GO:0016020">
    <property type="term" value="C:membrane"/>
    <property type="evidence" value="ECO:0007669"/>
    <property type="project" value="TreeGrafter"/>
</dbReference>
<organism evidence="5 6">
    <name type="scientific">Marinobacterium nitratireducens</name>
    <dbReference type="NCBI Taxonomy" id="518897"/>
    <lineage>
        <taxon>Bacteria</taxon>
        <taxon>Pseudomonadati</taxon>
        <taxon>Pseudomonadota</taxon>
        <taxon>Gammaproteobacteria</taxon>
        <taxon>Oceanospirillales</taxon>
        <taxon>Oceanospirillaceae</taxon>
        <taxon>Marinobacterium</taxon>
    </lineage>
</organism>
<dbReference type="GO" id="GO:0004308">
    <property type="term" value="F:exo-alpha-sialidase activity"/>
    <property type="evidence" value="ECO:0007669"/>
    <property type="project" value="UniProtKB-EC"/>
</dbReference>
<comment type="similarity">
    <text evidence="2">Belongs to the glycosyl hydrolase 33 family.</text>
</comment>
<dbReference type="SMART" id="SM00060">
    <property type="entry name" value="FN3"/>
    <property type="match status" value="1"/>
</dbReference>
<sequence>MLVVAMEAGSAPAAPSSLVAARDGGYTAVWVTWSDNSSNETGFELQYDTDSGFGSPTTVYPAANRTLHRITGLTRGQTYYFRIRATNGAGNSAWSNSDSATVFQLSDVTLYAEYDANAGVYTDSGTTPVASDGDAVGQVQDQTGNGRHITQTTPSAKPVWKTSQLNGLPTIRHAAGDILKAATASDWKFMHDGTEFAAYIVWKTTSANPNAVYVILDTGGVASGGVGVSLEFDDRSGSSFADQLRVNVSKASAGNYEIQSLTAAETVKSGAWHVSALRLNSTVFENYNDSHLGGYSSDTPDGAPSTSNPTSALAVGGRENNTLNLVGDWARIFIVSGTVSDANHQAIQDYLSEDYAFRNAWFGDSVVVQHDTSGLDHNDFPGLGLASNSTLILGYSKNTSHPSQDGELVVRSSSDAGETWSAESVLWDYSTDGGGTDLWFTPRFTTLGDNRVLMAVGLRVNQSPVVDGIGYFESNDNGATWTGPTQITGTVFTDWAAEGGGVLELANGDLLYPYYGKDTGDAANRRSSAVMRSTDGGSTWTHLAMVADGPADARDYVEPGLFQRNNGDVVAMIRDNLNESCRIAVSTDNGATWGSVSYAADVGGLMTPLKLSTGEIIAPQRANDTGRRCQVLFSPDDGVTWQLGHKFDESPNFTNLQMIYGQFQEGSSGELYLAYAQEDSAASVADVMFSKTQ</sequence>
<dbReference type="PANTHER" id="PTHR10628:SF30">
    <property type="entry name" value="EXO-ALPHA-SIALIDASE"/>
    <property type="match status" value="1"/>
</dbReference>
<dbReference type="Pfam" id="PF00041">
    <property type="entry name" value="fn3"/>
    <property type="match status" value="1"/>
</dbReference>
<dbReference type="EC" id="3.2.1.18" evidence="3"/>
<gene>
    <name evidence="5" type="ORF">GCM10011348_45710</name>
</gene>
<dbReference type="InterPro" id="IPR036116">
    <property type="entry name" value="FN3_sf"/>
</dbReference>
<accession>A0A917ZQH9</accession>
<evidence type="ECO:0000256" key="1">
    <source>
        <dbReference type="ARBA" id="ARBA00000427"/>
    </source>
</evidence>
<evidence type="ECO:0000256" key="2">
    <source>
        <dbReference type="ARBA" id="ARBA00009348"/>
    </source>
</evidence>
<dbReference type="InterPro" id="IPR013783">
    <property type="entry name" value="Ig-like_fold"/>
</dbReference>
<comment type="catalytic activity">
    <reaction evidence="1">
        <text>Hydrolysis of alpha-(2-&gt;3)-, alpha-(2-&gt;6)-, alpha-(2-&gt;8)- glycosidic linkages of terminal sialic acid residues in oligosaccharides, glycoproteins, glycolipids, colominic acid and synthetic substrates.</text>
        <dbReference type="EC" id="3.2.1.18"/>
    </reaction>
</comment>
<dbReference type="EMBL" id="BMLT01000021">
    <property type="protein sequence ID" value="GGO88995.1"/>
    <property type="molecule type" value="Genomic_DNA"/>
</dbReference>
<feature type="domain" description="Fibronectin type-III" evidence="4">
    <location>
        <begin position="14"/>
        <end position="105"/>
    </location>
</feature>
<evidence type="ECO:0000259" key="4">
    <source>
        <dbReference type="PROSITE" id="PS50853"/>
    </source>
</evidence>
<dbReference type="GO" id="GO:0009313">
    <property type="term" value="P:oligosaccharide catabolic process"/>
    <property type="evidence" value="ECO:0007669"/>
    <property type="project" value="TreeGrafter"/>
</dbReference>
<dbReference type="SUPFAM" id="SSF50939">
    <property type="entry name" value="Sialidases"/>
    <property type="match status" value="1"/>
</dbReference>
<dbReference type="CDD" id="cd00063">
    <property type="entry name" value="FN3"/>
    <property type="match status" value="1"/>
</dbReference>
<dbReference type="AlphaFoldDB" id="A0A917ZQH9"/>
<dbReference type="GO" id="GO:0005737">
    <property type="term" value="C:cytoplasm"/>
    <property type="evidence" value="ECO:0007669"/>
    <property type="project" value="TreeGrafter"/>
</dbReference>
<name>A0A917ZQH9_9GAMM</name>
<dbReference type="SUPFAM" id="SSF49265">
    <property type="entry name" value="Fibronectin type III"/>
    <property type="match status" value="1"/>
</dbReference>
<keyword evidence="6" id="KW-1185">Reference proteome</keyword>
<dbReference type="PANTHER" id="PTHR10628">
    <property type="entry name" value="SIALIDASE"/>
    <property type="match status" value="1"/>
</dbReference>
<dbReference type="CDD" id="cd15482">
    <property type="entry name" value="Sialidase_non-viral"/>
    <property type="match status" value="1"/>
</dbReference>
<dbReference type="Proteomes" id="UP000599578">
    <property type="component" value="Unassembled WGS sequence"/>
</dbReference>
<reference evidence="5 6" key="1">
    <citation type="journal article" date="2014" name="Int. J. Syst. Evol. Microbiol.">
        <title>Complete genome sequence of Corynebacterium casei LMG S-19264T (=DSM 44701T), isolated from a smear-ripened cheese.</title>
        <authorList>
            <consortium name="US DOE Joint Genome Institute (JGI-PGF)"/>
            <person name="Walter F."/>
            <person name="Albersmeier A."/>
            <person name="Kalinowski J."/>
            <person name="Ruckert C."/>
        </authorList>
    </citation>
    <scope>NUCLEOTIDE SEQUENCE [LARGE SCALE GENOMIC DNA]</scope>
    <source>
        <strain evidence="5 6">CGMCC 1.7286</strain>
    </source>
</reference>
<evidence type="ECO:0000256" key="3">
    <source>
        <dbReference type="ARBA" id="ARBA00012733"/>
    </source>
</evidence>
<dbReference type="InterPro" id="IPR003961">
    <property type="entry name" value="FN3_dom"/>
</dbReference>
<dbReference type="InterPro" id="IPR026856">
    <property type="entry name" value="Sialidase_fam"/>
</dbReference>
<evidence type="ECO:0000313" key="5">
    <source>
        <dbReference type="EMBL" id="GGO88995.1"/>
    </source>
</evidence>
<evidence type="ECO:0000313" key="6">
    <source>
        <dbReference type="Proteomes" id="UP000599578"/>
    </source>
</evidence>
<dbReference type="Gene3D" id="2.60.40.10">
    <property type="entry name" value="Immunoglobulins"/>
    <property type="match status" value="1"/>
</dbReference>
<proteinExistence type="inferred from homology"/>
<dbReference type="InterPro" id="IPR011040">
    <property type="entry name" value="Sialidase"/>
</dbReference>
<protein>
    <recommendedName>
        <fullName evidence="3">exo-alpha-sialidase</fullName>
        <ecNumber evidence="3">3.2.1.18</ecNumber>
    </recommendedName>
</protein>
<dbReference type="PROSITE" id="PS50853">
    <property type="entry name" value="FN3"/>
    <property type="match status" value="1"/>
</dbReference>